<name>A0A4U5VES2_COLLU</name>
<feature type="compositionally biased region" description="Basic residues" evidence="3">
    <location>
        <begin position="206"/>
        <end position="216"/>
    </location>
</feature>
<protein>
    <recommendedName>
        <fullName evidence="6">Coiled-coil domain-containing protein 9B</fullName>
    </recommendedName>
</protein>
<feature type="region of interest" description="Disordered" evidence="3">
    <location>
        <begin position="33"/>
        <end position="60"/>
    </location>
</feature>
<dbReference type="PANTHER" id="PTHR15635:SF10">
    <property type="entry name" value="COILED-COIL DOMAIN-CONTAINING PROTEIN 9B"/>
    <property type="match status" value="1"/>
</dbReference>
<evidence type="ECO:0000313" key="5">
    <source>
        <dbReference type="Proteomes" id="UP000298787"/>
    </source>
</evidence>
<feature type="compositionally biased region" description="Basic and acidic residues" evidence="3">
    <location>
        <begin position="218"/>
        <end position="228"/>
    </location>
</feature>
<evidence type="ECO:0000256" key="3">
    <source>
        <dbReference type="SAM" id="MobiDB-lite"/>
    </source>
</evidence>
<dbReference type="STRING" id="240159.A0A4U5VES2"/>
<reference evidence="4 5" key="1">
    <citation type="submission" date="2019-01" db="EMBL/GenBank/DDBJ databases">
        <title>Genome Assembly of Collichthys lucidus.</title>
        <authorList>
            <person name="Cai M."/>
            <person name="Xiao S."/>
        </authorList>
    </citation>
    <scope>NUCLEOTIDE SEQUENCE [LARGE SCALE GENOMIC DNA]</scope>
    <source>
        <strain evidence="4">JT15FE1705JMU</strain>
        <tissue evidence="4">Muscle</tissue>
    </source>
</reference>
<feature type="compositionally biased region" description="Basic and acidic residues" evidence="3">
    <location>
        <begin position="33"/>
        <end position="42"/>
    </location>
</feature>
<dbReference type="PANTHER" id="PTHR15635">
    <property type="entry name" value="COILED-COIL DOMAIN CONTAINING PROTEIN 9"/>
    <property type="match status" value="1"/>
</dbReference>
<dbReference type="AlphaFoldDB" id="A0A4U5VES2"/>
<dbReference type="Proteomes" id="UP000298787">
    <property type="component" value="Chromosome 18"/>
</dbReference>
<keyword evidence="5" id="KW-1185">Reference proteome</keyword>
<dbReference type="EMBL" id="CM014095">
    <property type="protein sequence ID" value="TKS86548.1"/>
    <property type="molecule type" value="Genomic_DNA"/>
</dbReference>
<feature type="compositionally biased region" description="Basic and acidic residues" evidence="3">
    <location>
        <begin position="184"/>
        <end position="205"/>
    </location>
</feature>
<feature type="compositionally biased region" description="Basic and acidic residues" evidence="3">
    <location>
        <begin position="122"/>
        <end position="152"/>
    </location>
</feature>
<proteinExistence type="predicted"/>
<dbReference type="Pfam" id="PF15266">
    <property type="entry name" value="DUF4594"/>
    <property type="match status" value="1"/>
</dbReference>
<accession>A0A4U5VES2</accession>
<gene>
    <name evidence="4" type="ORF">D9C73_020665</name>
</gene>
<keyword evidence="1" id="KW-0597">Phosphoprotein</keyword>
<evidence type="ECO:0000256" key="1">
    <source>
        <dbReference type="ARBA" id="ARBA00022553"/>
    </source>
</evidence>
<feature type="compositionally biased region" description="Polar residues" evidence="3">
    <location>
        <begin position="171"/>
        <end position="183"/>
    </location>
</feature>
<evidence type="ECO:0000256" key="2">
    <source>
        <dbReference type="ARBA" id="ARBA00023054"/>
    </source>
</evidence>
<sequence length="228" mass="25874">MPKRDHERDLELDKKIEGLRRKNEALMKRYKEVEEDRKRAEEEGMALQSRKGKADDLTITISKSTSDNRVVVTKLFSGGSPAGKGQVEAGPDRGEEGPPQGAGRGHRKQLTVTMAGKKGKRVVSERPEKKLVPVEIKSPTDDGQGKRMESTGRGKQPPHVTKRDAAAQEPESPQASTDLNVPTSKEEQEEYLRWKKEREQIDRERVARHKNAKGQWRRAWDMDKTENM</sequence>
<evidence type="ECO:0008006" key="6">
    <source>
        <dbReference type="Google" id="ProtNLM"/>
    </source>
</evidence>
<feature type="region of interest" description="Disordered" evidence="3">
    <location>
        <begin position="75"/>
        <end position="228"/>
    </location>
</feature>
<keyword evidence="2" id="KW-0175">Coiled coil</keyword>
<evidence type="ECO:0000313" key="4">
    <source>
        <dbReference type="EMBL" id="TKS86548.1"/>
    </source>
</evidence>
<organism evidence="4 5">
    <name type="scientific">Collichthys lucidus</name>
    <name type="common">Big head croaker</name>
    <name type="synonym">Sciaena lucida</name>
    <dbReference type="NCBI Taxonomy" id="240159"/>
    <lineage>
        <taxon>Eukaryota</taxon>
        <taxon>Metazoa</taxon>
        <taxon>Chordata</taxon>
        <taxon>Craniata</taxon>
        <taxon>Vertebrata</taxon>
        <taxon>Euteleostomi</taxon>
        <taxon>Actinopterygii</taxon>
        <taxon>Neopterygii</taxon>
        <taxon>Teleostei</taxon>
        <taxon>Neoteleostei</taxon>
        <taxon>Acanthomorphata</taxon>
        <taxon>Eupercaria</taxon>
        <taxon>Sciaenidae</taxon>
        <taxon>Collichthys</taxon>
    </lineage>
</organism>
<dbReference type="InterPro" id="IPR029336">
    <property type="entry name" value="DUF4594"/>
</dbReference>